<dbReference type="Proteomes" id="UP000027382">
    <property type="component" value="Segment"/>
</dbReference>
<feature type="domain" description="DUF488" evidence="1">
    <location>
        <begin position="75"/>
        <end position="169"/>
    </location>
</feature>
<evidence type="ECO:0000313" key="3">
    <source>
        <dbReference type="Proteomes" id="UP000027382"/>
    </source>
</evidence>
<evidence type="ECO:0000259" key="1">
    <source>
        <dbReference type="Pfam" id="PF22751"/>
    </source>
</evidence>
<sequence length="183" mass="21220">MNCPSCKKRGHNVEVINSGNLYRCLRCLKDTTEKEFKEALSLKGRGKVLLCTIHGRTVIPEADIQLLAVGKPKGRTYFQWWEHKPGLAPTRELVTFTKEHNRKGRLDGWFERYTESLLAEWEERGDFFSQFSEVINWLSEGKTVAIACYCDHRKRPVCHLSILRGLIEDFGFTVEEAKPIQYK</sequence>
<keyword evidence="3" id="KW-1185">Reference proteome</keyword>
<evidence type="ECO:0000313" key="2">
    <source>
        <dbReference type="EMBL" id="AID50487.1"/>
    </source>
</evidence>
<proteinExistence type="predicted"/>
<organism evidence="2 3">
    <name type="scientific">Bacillus phage CP-51</name>
    <dbReference type="NCBI Taxonomy" id="1391188"/>
    <lineage>
        <taxon>Viruses</taxon>
        <taxon>Duplodnaviria</taxon>
        <taxon>Heunggongvirae</taxon>
        <taxon>Uroviricota</taxon>
        <taxon>Caudoviricetes</taxon>
        <taxon>Herelleviridae</taxon>
        <taxon>Spounavirinae</taxon>
        <taxon>Siminovitchvirus</taxon>
        <taxon>Siminovitchvirus CP51</taxon>
    </lineage>
</organism>
<dbReference type="GeneID" id="22276995"/>
<dbReference type="Pfam" id="PF22751">
    <property type="entry name" value="DUF488-N3a"/>
    <property type="match status" value="1"/>
</dbReference>
<dbReference type="OrthoDB" id="16377at10239"/>
<name>A0A068EQ80_9CAUD</name>
<dbReference type="EMBL" id="KF554508">
    <property type="protein sequence ID" value="AID50487.1"/>
    <property type="molecule type" value="Genomic_DNA"/>
</dbReference>
<accession>A0A068EQ80</accession>
<dbReference type="KEGG" id="vg:22276995"/>
<dbReference type="RefSeq" id="YP_009099096.1">
    <property type="nucleotide sequence ID" value="NC_025423.1"/>
</dbReference>
<reference evidence="2" key="1">
    <citation type="journal article" date="2014" name="Virology">
        <title>The odd one out: Bacillus ACT bacteriophage CP-51 exhibits unusual properties compared to related Spounavirinae W.Ph. and Bastille.</title>
        <authorList>
            <person name="Klumpp J."/>
            <person name="Schmuki M."/>
            <person name="Sozhamannan S."/>
            <person name="Beyer W."/>
            <person name="Fouts D.E."/>
            <person name="Bernbach V."/>
            <person name="Calendar R."/>
            <person name="Loessner M.J."/>
        </authorList>
    </citation>
    <scope>NUCLEOTIDE SEQUENCE [LARGE SCALE GENOMIC DNA]</scope>
</reference>
<protein>
    <recommendedName>
        <fullName evidence="1">DUF488 domain-containing protein</fullName>
    </recommendedName>
</protein>
<dbReference type="InterPro" id="IPR054495">
    <property type="entry name" value="DUF488-N3a"/>
</dbReference>